<keyword evidence="2" id="KW-0732">Signal</keyword>
<evidence type="ECO:0000256" key="3">
    <source>
        <dbReference type="ARBA" id="ARBA00023136"/>
    </source>
</evidence>
<sequence>MEINLKKLTIVLLGGVVIVGCGRKGPLEMPMPSAEKSVQGDSVVKKEKDKPFILDRLIK</sequence>
<evidence type="ECO:0000256" key="1">
    <source>
        <dbReference type="ARBA" id="ARBA00004459"/>
    </source>
</evidence>
<evidence type="ECO:0000256" key="4">
    <source>
        <dbReference type="ARBA" id="ARBA00023139"/>
    </source>
</evidence>
<dbReference type="Proteomes" id="UP001549086">
    <property type="component" value="Unassembled WGS sequence"/>
</dbReference>
<evidence type="ECO:0000256" key="2">
    <source>
        <dbReference type="ARBA" id="ARBA00022729"/>
    </source>
</evidence>
<dbReference type="EMBL" id="JBEPLI010000001">
    <property type="protein sequence ID" value="MET3589117.1"/>
    <property type="molecule type" value="Genomic_DNA"/>
</dbReference>
<keyword evidence="8" id="KW-1185">Reference proteome</keyword>
<comment type="caution">
    <text evidence="7">The sequence shown here is derived from an EMBL/GenBank/DDBJ whole genome shotgun (WGS) entry which is preliminary data.</text>
</comment>
<reference evidence="7 8" key="1">
    <citation type="submission" date="2024-06" db="EMBL/GenBank/DDBJ databases">
        <title>Genomic Encyclopedia of Type Strains, Phase IV (KMG-IV): sequencing the most valuable type-strain genomes for metagenomic binning, comparative biology and taxonomic classification.</title>
        <authorList>
            <person name="Goeker M."/>
        </authorList>
    </citation>
    <scope>NUCLEOTIDE SEQUENCE [LARGE SCALE GENOMIC DNA]</scope>
    <source>
        <strain evidence="7 8">DSM 23649</strain>
    </source>
</reference>
<dbReference type="RefSeq" id="WP_354188403.1">
    <property type="nucleotide sequence ID" value="NZ_JBEPLI010000001.1"/>
</dbReference>
<evidence type="ECO:0000313" key="7">
    <source>
        <dbReference type="EMBL" id="MET3589117.1"/>
    </source>
</evidence>
<evidence type="ECO:0000256" key="5">
    <source>
        <dbReference type="ARBA" id="ARBA00023237"/>
    </source>
</evidence>
<evidence type="ECO:0000313" key="8">
    <source>
        <dbReference type="Proteomes" id="UP001549086"/>
    </source>
</evidence>
<keyword evidence="6 7" id="KW-0449">Lipoprotein</keyword>
<evidence type="ECO:0000256" key="6">
    <source>
        <dbReference type="ARBA" id="ARBA00023288"/>
    </source>
</evidence>
<keyword evidence="3" id="KW-0472">Membrane</keyword>
<keyword evidence="4" id="KW-0564">Palmitate</keyword>
<protein>
    <submittedName>
        <fullName evidence="7">Small lipoprotein YifL</fullName>
    </submittedName>
</protein>
<accession>A0ABV2HG05</accession>
<comment type="subcellular location">
    <subcellularLocation>
        <location evidence="1">Cell outer membrane</location>
        <topology evidence="1">Lipid-anchor</topology>
    </subcellularLocation>
</comment>
<organism evidence="7 8">
    <name type="scientific">Bartonella silvatica</name>
    <dbReference type="NCBI Taxonomy" id="357760"/>
    <lineage>
        <taxon>Bacteria</taxon>
        <taxon>Pseudomonadati</taxon>
        <taxon>Pseudomonadota</taxon>
        <taxon>Alphaproteobacteria</taxon>
        <taxon>Hyphomicrobiales</taxon>
        <taxon>Bartonellaceae</taxon>
        <taxon>Bartonella</taxon>
    </lineage>
</organism>
<gene>
    <name evidence="7" type="ORF">ABID23_000187</name>
</gene>
<dbReference type="PROSITE" id="PS51257">
    <property type="entry name" value="PROKAR_LIPOPROTEIN"/>
    <property type="match status" value="1"/>
</dbReference>
<name>A0ABV2HG05_9HYPH</name>
<dbReference type="InterPro" id="IPR032831">
    <property type="entry name" value="LptM_cons"/>
</dbReference>
<keyword evidence="5" id="KW-0998">Cell outer membrane</keyword>
<dbReference type="NCBIfam" id="NF047847">
    <property type="entry name" value="SS_mature_LptM"/>
    <property type="match status" value="1"/>
</dbReference>
<proteinExistence type="predicted"/>
<dbReference type="Pfam" id="PF13627">
    <property type="entry name" value="LptM_cons"/>
    <property type="match status" value="1"/>
</dbReference>